<dbReference type="InterPro" id="IPR011049">
    <property type="entry name" value="Serralysin-like_metalloprot_C"/>
</dbReference>
<feature type="region of interest" description="Disordered" evidence="1">
    <location>
        <begin position="1008"/>
        <end position="1050"/>
    </location>
</feature>
<dbReference type="Proteomes" id="UP000219813">
    <property type="component" value="Chromosome 2"/>
</dbReference>
<feature type="compositionally biased region" description="Polar residues" evidence="1">
    <location>
        <begin position="493"/>
        <end position="506"/>
    </location>
</feature>
<dbReference type="GeneID" id="39866654"/>
<feature type="compositionally biased region" description="Basic and acidic residues" evidence="1">
    <location>
        <begin position="775"/>
        <end position="796"/>
    </location>
</feature>
<reference evidence="2 3" key="1">
    <citation type="submission" date="2016-06" db="EMBL/GenBank/DDBJ databases">
        <authorList>
            <consortium name="Pathogen Informatics"/>
        </authorList>
    </citation>
    <scope>NUCLEOTIDE SEQUENCE [LARGE SCALE GENOMIC DNA]</scope>
</reference>
<feature type="compositionally biased region" description="Basic and acidic residues" evidence="1">
    <location>
        <begin position="610"/>
        <end position="642"/>
    </location>
</feature>
<proteinExistence type="predicted"/>
<feature type="region of interest" description="Disordered" evidence="1">
    <location>
        <begin position="705"/>
        <end position="796"/>
    </location>
</feature>
<name>A0A1D3JKX3_PLAMA</name>
<gene>
    <name evidence="2" type="primary">PmUG01_02025100</name>
    <name evidence="2" type="ORF">PMUG01_02025100</name>
</gene>
<keyword evidence="3" id="KW-1185">Reference proteome</keyword>
<sequence length="3223" mass="374197">MGRDIKEFYNLRRRNTEKKKERSSIVIRNTRNKITCNNGVLKTSASNFLDKNCKNKDGYNSCPLINSYKVKSQKKMNELKKDYVSCDEKCKSKDNGKPSEGTNNVNIDDKNNKNEYTTGEPRNIVDKNGKNKNKYSIFYVVKSYMSETYDKKEKINNHIHLASNKEYILMSKETKNDNEKFDINKYHLNNSENEYTCDVLNKNMCLRLCTSSNNNFSSKKCSTNSIVQNFNLNNVIREYKNNKMHKFYDNKNCNNKESDEYNYSVNENIINANLNAFGDDPYYIKKNSVSSMNNNKFNYMNNIYEHDEKMNEKYYNKTPVYMNKKNSIYHQFGKGIENLTNNLNSEQDDLPSAKNINTPNNLNILNEKTQIKRRNYISDENKTFYPKCCLNNFIDEKKKNLGMNFYHSKFINNKENFQLSNNTNYEDIRKKENRVIHNKNFNSKSHVQNTLYKYSHNDAQSKNNNVNGSSNGMNNGTNNSTNNRNNKIAEDTITPNSSGKPNNNDIKVNIPRSDLIKQASKNISCEYKFFNNVSMRIPYNNYEQEEKIGRGISNHSSSNNIYHENRYSDNYSNIHNIQKKSYSINHNCNRIYNGDDSYNDSNSDDEDNNDKDNSNGDDKNNSDANKDVRDGGKDSSDLDKDSIYGGKNNSDLDKDSIYGGKNNSDLDKDSIYGGKNNIDLDKDSIYGGKNNIDLDKDSIYGGKNNIDLDKDSIYGGKNNSDLDKDSIYGGKNNIDLDKDSIYGGKNNSDGDKDSSYGCKSSSGYDKRNSNYHNRSYYEGEHYRKNRTDERDYNEESVKQTMCYDERPLRNEVSNLYDEILNKHINSSDDIKNNFSSDEIEKKDHQNKCKEKNLYSSSNNITFPIHNLSNKNDVYHNWKKNNYHIFDSLNDIIHEVKKKSNLFLNNYKNKDITIENNVRKNKIYNNSFCSKNNINNLSTTLPPVYEDSNFKNSTNTTYVNSDVHEQQRASNHSATLRCASHSESRSNIYSPEKYNANFKCNMYRHNYSDDNSNRSSGNISGNIRGNSSRSSSGGSSCSRSDGSCGTSSNYNKKHNQIYSNSKYDDFHNEKNKNFVKCCSINNNNVKMQTIAPPSLHDINSNTNASNSIRILNSSDKSVKCNRKKTFEFVNHHPPYPNIIEENNFEENFIKNVQNKIDSNLILLIKNEVNNYNTIPFNDRSKVKDKYFVDNHNQDDNLTNNEICDSLNKINKTKILHHMIDQDRRPMSILENSFINSNINLKKEVPKWDMNMPISNGLSGKSNLFKNRNILHRNSIHSIEKGNNYHIKQSDSAPGNFNYNMISQKNYVQKGEDKRTLFIMGNGSTNHNSLKCTAHENNYILLEDDKDEVNNTNSNTYEQIGVFRNKMSKNVNTNLTKYYKEQNCYECIEDSISFNNENTSEKESSSSNIRCSNNFSCDKDIKLDTYNCLYGSTPNKQLNTNNKANVLCLKRSNKDHLYIDINVHNNDFSNTPNDAVTATFSTVAATSYVPNGINACSNVKEGNGNNNFKDSSNSSSNVKCGGNSNSGSGSKDSCCAASINNNKNCGNSYLTRSKSCYDIQCNYSEHSIDSIYDGRRNEIYEYDSVMGRKKLKKQKRPKLIQISRKKRKTKSLNDIKINYSLSESKLMPEKKRKKKCIKGKSAKSSNIINDIISNIVNNNDENNDLLPLTNETLDQSFQKTKEELHPSNDSNVNSNCELSVISESTPRAALTEHSGTKLGDCTKINNVSMMDYYRNYDSVQSIKGDILKNEKFPFIFYDSNIRNLVIYYKDDYTDAIKSKYFSAQRFGHATAKKIALNFLRSLGINPDHLENNNVFSYEKDAKSKLFNMTVGKVNINKDENSNVNYIYDKKKRNVIVSWINKNKGYTFRKFSTQRFGFDVAVCLSIDFYKNLGGLKEEEEIRNYIDRINSSFKNIRILTSKKKKLFKNKVAKGEDFLDICTSSYENIYDCNNSSFFFLNNVRFNIENMKNQSMFNGVTVTTYKFQKYTNLFYITNQFYQILESKLKNIQNAEVKINKICYYDFFLNRTFYFLYLKCLENVKSIICDENIQNFIKMYEQVKNVNNLSYQKVQDRIISNYTNNHKTNYFQIIDHYCDSEIHKNYSNRNVNYFISKIDYYRDDDILMKGYYTSDDATIYEILFLSNDYKNVLDDEFYFTDPISNVNHNKLTPMDNTHKRMTRTKKYKNRKNFQNYHFYYNNKRKNMFIDYDNTNEGENEMQDDKKIFMRNKKKMTKYKKRNKNVIKRKNILISKKIPIMSNRKGKSLYEEYTQGGYEEGTNEGECERMNEEDNEEANKEINIQHNERDNFQINEIGNVQNSQKDNIQINEIGNVQNSQKNNIQINEEDNKTNCREINICMKKEGNKEACKDNSTCIGEEHSRVSRRGAKRGAYKKIRKKIGKRFGKGTKKRVSKRINKEINRESNKGTYRGVNKRVYKRSSKGTNKMASKMTSKMENKVTSKMASKDLNNISFLRKKKFASTNKNINSLLMKGRKYILCYNYMGKFQVKVFSADIYGAMTAQKKSVAFLQQVKKELKSDGKILYSDNNNKTAFEITNSLMKSVLLNPLEQQSCSLNNGDSIILTDPINTIVKKKRGRKRKNPLVIVDQSYEKDLHCNQQIEDGYNNQRNWEQRYYSYKKEMEKARNASIQQYEANEMNAQNRSYKGHNDNYGIHISKQSSYLNSKINDSADDHIAHYIYESEHINKNESTNRVNNIQSTTLKASDGSFGESKIPDNCEQHDVDNLQNDLLCNTSCFQNKNSSTEDMYANTSFNGSFRNDLNENVYEAKDDKNISSNNVAETYYKINSFECTEEIVPKSYAKTYSFATEYEMNTTSVIREEKINSTIRSENEGEKEKKEFLNAKQNELNLVHVMNLDIHNGNSNNNSSNDKNSNGNYNDYGNCSGDDDSNGAARKDMNKLKGEKNIVEHVKKERINCPNSFNKLNPEQKIIKGYMTLRKEQGITPNVKRVYSLYDLYNKIINECDYTDFLSQGIIQKILKNKNERQNEDVLTHYHSKRLIIKNKKIENMKNDHIQNVKINKYKLINKEIERSCEYMGQGNLGNIMEVQNQRDTENKNNRKIMKFPSNQKGQGEKINKISTLYKTRNFYNDWSGLVKYYTSKGVVKIPKICVHKLARKKGYMKLTCIIYRGKGEFVSYFLERTNKKVNDKNIIKNENDDNTNANSFTPYKNNEKYIYTRFKSYKLGKTGSKEQNVQAHKKYFLREKQNNSI</sequence>
<feature type="compositionally biased region" description="Low complexity" evidence="1">
    <location>
        <begin position="1012"/>
        <end position="1048"/>
    </location>
</feature>
<dbReference type="OrthoDB" id="386386at2759"/>
<feature type="compositionally biased region" description="Low complexity" evidence="1">
    <location>
        <begin position="2873"/>
        <end position="2897"/>
    </location>
</feature>
<dbReference type="VEuPathDB" id="PlasmoDB:PmUG01_02025100"/>
<feature type="region of interest" description="Disordered" evidence="1">
    <location>
        <begin position="2872"/>
        <end position="2913"/>
    </location>
</feature>
<dbReference type="EMBL" id="LT594623">
    <property type="protein sequence ID" value="SBT87205.1"/>
    <property type="molecule type" value="Genomic_DNA"/>
</dbReference>
<accession>A0A1D3JKX3</accession>
<organism evidence="2 3">
    <name type="scientific">Plasmodium malariae</name>
    <dbReference type="NCBI Taxonomy" id="5858"/>
    <lineage>
        <taxon>Eukaryota</taxon>
        <taxon>Sar</taxon>
        <taxon>Alveolata</taxon>
        <taxon>Apicomplexa</taxon>
        <taxon>Aconoidasida</taxon>
        <taxon>Haemosporida</taxon>
        <taxon>Plasmodiidae</taxon>
        <taxon>Plasmodium</taxon>
        <taxon>Plasmodium (Plasmodium)</taxon>
    </lineage>
</organism>
<protein>
    <submittedName>
        <fullName evidence="2">Uncharacterized protein</fullName>
    </submittedName>
</protein>
<evidence type="ECO:0000256" key="1">
    <source>
        <dbReference type="SAM" id="MobiDB-lite"/>
    </source>
</evidence>
<evidence type="ECO:0000313" key="2">
    <source>
        <dbReference type="EMBL" id="SBT87205.1"/>
    </source>
</evidence>
<dbReference type="OMA" id="RKYILCY"/>
<dbReference type="RefSeq" id="XP_028860263.1">
    <property type="nucleotide sequence ID" value="XM_029008733.1"/>
</dbReference>
<feature type="region of interest" description="Disordered" evidence="1">
    <location>
        <begin position="90"/>
        <end position="127"/>
    </location>
</feature>
<feature type="region of interest" description="Disordered" evidence="1">
    <location>
        <begin position="2432"/>
        <end position="2454"/>
    </location>
</feature>
<feature type="region of interest" description="Disordered" evidence="1">
    <location>
        <begin position="458"/>
        <end position="506"/>
    </location>
</feature>
<feature type="compositionally biased region" description="Low complexity" evidence="1">
    <location>
        <begin position="463"/>
        <end position="486"/>
    </location>
</feature>
<feature type="compositionally biased region" description="Polar residues" evidence="1">
    <location>
        <begin position="2436"/>
        <end position="2446"/>
    </location>
</feature>
<feature type="region of interest" description="Disordered" evidence="1">
    <location>
        <begin position="595"/>
        <end position="672"/>
    </location>
</feature>
<evidence type="ECO:0000313" key="3">
    <source>
        <dbReference type="Proteomes" id="UP000219813"/>
    </source>
</evidence>
<dbReference type="KEGG" id="pmal:PMUG01_02025100"/>
<dbReference type="SUPFAM" id="SSF101967">
    <property type="entry name" value="Adhesin YadA, collagen-binding domain"/>
    <property type="match status" value="1"/>
</dbReference>